<dbReference type="SUPFAM" id="SSF50249">
    <property type="entry name" value="Nucleic acid-binding proteins"/>
    <property type="match status" value="2"/>
</dbReference>
<dbReference type="EnsemblPlants" id="Pp3c14_19380V3.3">
    <property type="protein sequence ID" value="Pp3c14_19380V3.3"/>
    <property type="gene ID" value="Pp3c14_19380"/>
</dbReference>
<dbReference type="Gene3D" id="2.40.50.140">
    <property type="entry name" value="Nucleic acid-binding proteins"/>
    <property type="match status" value="2"/>
</dbReference>
<dbReference type="CDD" id="cd04465">
    <property type="entry name" value="S1_RPS1_repeat_ec2_hs2"/>
    <property type="match status" value="1"/>
</dbReference>
<dbReference type="EMBL" id="ABEU02000014">
    <property type="status" value="NOT_ANNOTATED_CDS"/>
    <property type="molecule type" value="Genomic_DNA"/>
</dbReference>
<protein>
    <recommendedName>
        <fullName evidence="5">S1 motif domain-containing protein</fullName>
    </recommendedName>
</protein>
<dbReference type="KEGG" id="ppp:112291752"/>
<dbReference type="GeneID" id="112291752"/>
<evidence type="ECO:0000256" key="3">
    <source>
        <dbReference type="ARBA" id="ARBA00023274"/>
    </source>
</evidence>
<dbReference type="Proteomes" id="UP000006727">
    <property type="component" value="Chromosome 14"/>
</dbReference>
<dbReference type="PANTHER" id="PTHR10724">
    <property type="entry name" value="30S RIBOSOMAL PROTEIN S1"/>
    <property type="match status" value="1"/>
</dbReference>
<accession>A0A7I4ATN9</accession>
<dbReference type="PANTHER" id="PTHR10724:SF7">
    <property type="entry name" value="SMALL RIBOSOMAL SUBUNIT PROTEIN BS1C"/>
    <property type="match status" value="1"/>
</dbReference>
<dbReference type="InterPro" id="IPR003029">
    <property type="entry name" value="S1_domain"/>
</dbReference>
<evidence type="ECO:0000256" key="1">
    <source>
        <dbReference type="ARBA" id="ARBA00006767"/>
    </source>
</evidence>
<dbReference type="Gramene" id="Pp3c14_19380V3.3">
    <property type="protein sequence ID" value="Pp3c14_19380V3.3"/>
    <property type="gene ID" value="Pp3c14_19380"/>
</dbReference>
<dbReference type="EnsemblPlants" id="Pp3c14_19380V3.2">
    <property type="protein sequence ID" value="Pp3c14_19380V3.2"/>
    <property type="gene ID" value="Pp3c14_19380"/>
</dbReference>
<keyword evidence="7" id="KW-1185">Reference proteome</keyword>
<name>A0A7I4ATN9_PHYPA</name>
<reference evidence="6" key="3">
    <citation type="submission" date="2020-12" db="UniProtKB">
        <authorList>
            <consortium name="EnsemblPlants"/>
        </authorList>
    </citation>
    <scope>IDENTIFICATION</scope>
</reference>
<dbReference type="OrthoDB" id="1918363at2759"/>
<organism evidence="6 7">
    <name type="scientific">Physcomitrium patens</name>
    <name type="common">Spreading-leaved earth moss</name>
    <name type="synonym">Physcomitrella patens</name>
    <dbReference type="NCBI Taxonomy" id="3218"/>
    <lineage>
        <taxon>Eukaryota</taxon>
        <taxon>Viridiplantae</taxon>
        <taxon>Streptophyta</taxon>
        <taxon>Embryophyta</taxon>
        <taxon>Bryophyta</taxon>
        <taxon>Bryophytina</taxon>
        <taxon>Bryopsida</taxon>
        <taxon>Funariidae</taxon>
        <taxon>Funariales</taxon>
        <taxon>Funariaceae</taxon>
        <taxon>Physcomitrium</taxon>
    </lineage>
</organism>
<proteinExistence type="inferred from homology"/>
<dbReference type="InterPro" id="IPR012340">
    <property type="entry name" value="NA-bd_OB-fold"/>
</dbReference>
<gene>
    <name evidence="6" type="primary">LOC112291752</name>
</gene>
<dbReference type="Pfam" id="PF00575">
    <property type="entry name" value="S1"/>
    <property type="match status" value="1"/>
</dbReference>
<dbReference type="SMART" id="SM00316">
    <property type="entry name" value="S1"/>
    <property type="match status" value="2"/>
</dbReference>
<dbReference type="GO" id="GO:0006412">
    <property type="term" value="P:translation"/>
    <property type="evidence" value="ECO:0000318"/>
    <property type="project" value="GO_Central"/>
</dbReference>
<reference evidence="6 7" key="2">
    <citation type="journal article" date="2018" name="Plant J.">
        <title>The Physcomitrella patens chromosome-scale assembly reveals moss genome structure and evolution.</title>
        <authorList>
            <person name="Lang D."/>
            <person name="Ullrich K.K."/>
            <person name="Murat F."/>
            <person name="Fuchs J."/>
            <person name="Jenkins J."/>
            <person name="Haas F.B."/>
            <person name="Piednoel M."/>
            <person name="Gundlach H."/>
            <person name="Van Bel M."/>
            <person name="Meyberg R."/>
            <person name="Vives C."/>
            <person name="Morata J."/>
            <person name="Symeonidi A."/>
            <person name="Hiss M."/>
            <person name="Muchero W."/>
            <person name="Kamisugi Y."/>
            <person name="Saleh O."/>
            <person name="Blanc G."/>
            <person name="Decker E.L."/>
            <person name="van Gessel N."/>
            <person name="Grimwood J."/>
            <person name="Hayes R.D."/>
            <person name="Graham S.W."/>
            <person name="Gunter L.E."/>
            <person name="McDaniel S.F."/>
            <person name="Hoernstein S.N.W."/>
            <person name="Larsson A."/>
            <person name="Li F.W."/>
            <person name="Perroud P.F."/>
            <person name="Phillips J."/>
            <person name="Ranjan P."/>
            <person name="Rokshar D.S."/>
            <person name="Rothfels C.J."/>
            <person name="Schneider L."/>
            <person name="Shu S."/>
            <person name="Stevenson D.W."/>
            <person name="Thummler F."/>
            <person name="Tillich M."/>
            <person name="Villarreal Aguilar J.C."/>
            <person name="Widiez T."/>
            <person name="Wong G.K."/>
            <person name="Wymore A."/>
            <person name="Zhang Y."/>
            <person name="Zimmer A.D."/>
            <person name="Quatrano R.S."/>
            <person name="Mayer K.F.X."/>
            <person name="Goodstein D."/>
            <person name="Casacuberta J.M."/>
            <person name="Vandepoele K."/>
            <person name="Reski R."/>
            <person name="Cuming A.C."/>
            <person name="Tuskan G.A."/>
            <person name="Maumus F."/>
            <person name="Salse J."/>
            <person name="Schmutz J."/>
            <person name="Rensing S.A."/>
        </authorList>
    </citation>
    <scope>NUCLEOTIDE SEQUENCE [LARGE SCALE GENOMIC DNA]</scope>
    <source>
        <strain evidence="6 7">cv. Gransden 2004</strain>
    </source>
</reference>
<keyword evidence="3" id="KW-0687">Ribonucleoprotein</keyword>
<dbReference type="GO" id="GO:0003729">
    <property type="term" value="F:mRNA binding"/>
    <property type="evidence" value="ECO:0000318"/>
    <property type="project" value="GO_Central"/>
</dbReference>
<feature type="region of interest" description="Disordered" evidence="4">
    <location>
        <begin position="121"/>
        <end position="178"/>
    </location>
</feature>
<reference evidence="6 7" key="1">
    <citation type="journal article" date="2008" name="Science">
        <title>The Physcomitrella genome reveals evolutionary insights into the conquest of land by plants.</title>
        <authorList>
            <person name="Rensing S."/>
            <person name="Lang D."/>
            <person name="Zimmer A."/>
            <person name="Terry A."/>
            <person name="Salamov A."/>
            <person name="Shapiro H."/>
            <person name="Nishiyama T."/>
            <person name="Perroud P.-F."/>
            <person name="Lindquist E."/>
            <person name="Kamisugi Y."/>
            <person name="Tanahashi T."/>
            <person name="Sakakibara K."/>
            <person name="Fujita T."/>
            <person name="Oishi K."/>
            <person name="Shin-I T."/>
            <person name="Kuroki Y."/>
            <person name="Toyoda A."/>
            <person name="Suzuki Y."/>
            <person name="Hashimoto A."/>
            <person name="Yamaguchi K."/>
            <person name="Sugano A."/>
            <person name="Kohara Y."/>
            <person name="Fujiyama A."/>
            <person name="Anterola A."/>
            <person name="Aoki S."/>
            <person name="Ashton N."/>
            <person name="Barbazuk W.B."/>
            <person name="Barker E."/>
            <person name="Bennetzen J."/>
            <person name="Bezanilla M."/>
            <person name="Blankenship R."/>
            <person name="Cho S.H."/>
            <person name="Dutcher S."/>
            <person name="Estelle M."/>
            <person name="Fawcett J.A."/>
            <person name="Gundlach H."/>
            <person name="Hanada K."/>
            <person name="Heyl A."/>
            <person name="Hicks K.A."/>
            <person name="Hugh J."/>
            <person name="Lohr M."/>
            <person name="Mayer K."/>
            <person name="Melkozernov A."/>
            <person name="Murata T."/>
            <person name="Nelson D."/>
            <person name="Pils B."/>
            <person name="Prigge M."/>
            <person name="Reiss B."/>
            <person name="Renner T."/>
            <person name="Rombauts S."/>
            <person name="Rushton P."/>
            <person name="Sanderfoot A."/>
            <person name="Schween G."/>
            <person name="Shiu S.-H."/>
            <person name="Stueber K."/>
            <person name="Theodoulou F.L."/>
            <person name="Tu H."/>
            <person name="Van de Peer Y."/>
            <person name="Verrier P.J."/>
            <person name="Waters E."/>
            <person name="Wood A."/>
            <person name="Yang L."/>
            <person name="Cove D."/>
            <person name="Cuming A."/>
            <person name="Hasebe M."/>
            <person name="Lucas S."/>
            <person name="Mishler D.B."/>
            <person name="Reski R."/>
            <person name="Grigoriev I."/>
            <person name="Quatrano R.S."/>
            <person name="Boore J.L."/>
        </authorList>
    </citation>
    <scope>NUCLEOTIDE SEQUENCE [LARGE SCALE GENOMIC DNA]</scope>
    <source>
        <strain evidence="6 7">cv. Gransden 2004</strain>
    </source>
</reference>
<feature type="domain" description="S1 motif" evidence="5">
    <location>
        <begin position="472"/>
        <end position="542"/>
    </location>
</feature>
<dbReference type="GO" id="GO:0005840">
    <property type="term" value="C:ribosome"/>
    <property type="evidence" value="ECO:0007669"/>
    <property type="project" value="UniProtKB-KW"/>
</dbReference>
<dbReference type="GO" id="GO:1990904">
    <property type="term" value="C:ribonucleoprotein complex"/>
    <property type="evidence" value="ECO:0007669"/>
    <property type="project" value="UniProtKB-KW"/>
</dbReference>
<evidence type="ECO:0000256" key="4">
    <source>
        <dbReference type="SAM" id="MobiDB-lite"/>
    </source>
</evidence>
<evidence type="ECO:0000313" key="6">
    <source>
        <dbReference type="EnsemblPlants" id="Pp3c14_19380V3.3"/>
    </source>
</evidence>
<keyword evidence="2" id="KW-0689">Ribosomal protein</keyword>
<dbReference type="PROSITE" id="PS50126">
    <property type="entry name" value="S1"/>
    <property type="match status" value="2"/>
</dbReference>
<comment type="similarity">
    <text evidence="1">Belongs to the bacterial ribosomal protein bS1 family.</text>
</comment>
<dbReference type="Gramene" id="Pp3c14_19380V3.2">
    <property type="protein sequence ID" value="Pp3c14_19380V3.2"/>
    <property type="gene ID" value="Pp3c14_19380"/>
</dbReference>
<feature type="compositionally biased region" description="Low complexity" evidence="4">
    <location>
        <begin position="138"/>
        <end position="151"/>
    </location>
</feature>
<dbReference type="AlphaFoldDB" id="A0A7I4ATN9"/>
<dbReference type="InterPro" id="IPR050437">
    <property type="entry name" value="Ribos_protein_bS1-like"/>
</dbReference>
<sequence>MLSQRSIQLWEGYSSGVCAFRENNVDAKAVYFFAAPIREWKAHLQRRRVRVSPRKASRAVSVVCSQGMQAKPVEFLPRQVNSRDFVRGAGDGRSNPLYLDGDDIRAPAQCATCDTRPASELNDENEWFNHGEGRVDASTESGTEDSSTSAGLVDPPARVSIRTPEGGRPDSDGSETSSINALSVDSIDSDRSLHSAVTDVKASTARIAVNQPNLLSSPKKDMTSLERFARARAAGKELVEKNQEARLRYGDEEGVYYNPKVGDYVMGIVASGNHGTLDMDIGANKLGHLFWKNVVPLDVCNIKDMSGEFPDTNSPDSNVTLGPAGGPYFVHDEEVLNLALEAPMAVELGTVLTMEVKGITPSGRALLCARSVAREYSWQRVRQMLEYNATFEVQIAEWTPAGLVTKIEGLRAFLPLYYLVNRPPEPSPQGSVSYKEYVGQKFTVMISSIDEKRRSLVISEKKAWMSKNAYIGALVEGIVTNPIQPYGVHLRIKNTDISGVLHISNISRARVDNISRVFSIGEEVKAMVVPSNKQRRLSFSTADLEIEDGLMLRDKQAVFQNAEKIAAEVSKAYKDEELKPTVATDDNVHVAGQEIVIANWDWLDFGDKTELF</sequence>
<feature type="compositionally biased region" description="Basic and acidic residues" evidence="4">
    <location>
        <begin position="127"/>
        <end position="137"/>
    </location>
</feature>
<evidence type="ECO:0000256" key="2">
    <source>
        <dbReference type="ARBA" id="ARBA00022980"/>
    </source>
</evidence>
<dbReference type="GO" id="GO:0003735">
    <property type="term" value="F:structural constituent of ribosome"/>
    <property type="evidence" value="ECO:0000318"/>
    <property type="project" value="GO_Central"/>
</dbReference>
<evidence type="ECO:0000313" key="7">
    <source>
        <dbReference type="Proteomes" id="UP000006727"/>
    </source>
</evidence>
<feature type="domain" description="S1 motif" evidence="5">
    <location>
        <begin position="388"/>
        <end position="461"/>
    </location>
</feature>
<dbReference type="RefSeq" id="XP_024395381.1">
    <property type="nucleotide sequence ID" value="XM_024539613.2"/>
</dbReference>
<evidence type="ECO:0000259" key="5">
    <source>
        <dbReference type="PROSITE" id="PS50126"/>
    </source>
</evidence>